<dbReference type="InterPro" id="IPR009061">
    <property type="entry name" value="DNA-bd_dom_put_sf"/>
</dbReference>
<evidence type="ECO:0000313" key="2">
    <source>
        <dbReference type="EMBL" id="MBB4883954.1"/>
    </source>
</evidence>
<feature type="domain" description="Helix-turn-helix" evidence="1">
    <location>
        <begin position="19"/>
        <end position="66"/>
    </location>
</feature>
<evidence type="ECO:0000259" key="1">
    <source>
        <dbReference type="Pfam" id="PF12728"/>
    </source>
</evidence>
<dbReference type="InterPro" id="IPR010093">
    <property type="entry name" value="SinI_DNA-bd"/>
</dbReference>
<dbReference type="AlphaFoldDB" id="A0A7W7PBH2"/>
<sequence length="77" mass="8735">MTVNDVAAVDELLADLPEVLTLEEIADLLRVSTATVLRWQREAGLKTLVLGERLRRVRKTDLRAFLITADEMEERDA</sequence>
<dbReference type="NCBIfam" id="TIGR01764">
    <property type="entry name" value="excise"/>
    <property type="match status" value="1"/>
</dbReference>
<organism evidence="2 3">
    <name type="scientific">Micrococcus flavus</name>
    <dbReference type="NCBI Taxonomy" id="384602"/>
    <lineage>
        <taxon>Bacteria</taxon>
        <taxon>Bacillati</taxon>
        <taxon>Actinomycetota</taxon>
        <taxon>Actinomycetes</taxon>
        <taxon>Micrococcales</taxon>
        <taxon>Micrococcaceae</taxon>
        <taxon>Micrococcus</taxon>
    </lineage>
</organism>
<protein>
    <submittedName>
        <fullName evidence="2">Excisionase family DNA binding protein</fullName>
    </submittedName>
</protein>
<reference evidence="2 3" key="1">
    <citation type="submission" date="2020-08" db="EMBL/GenBank/DDBJ databases">
        <title>Sequencing the genomes of 1000 actinobacteria strains.</title>
        <authorList>
            <person name="Klenk H.-P."/>
        </authorList>
    </citation>
    <scope>NUCLEOTIDE SEQUENCE [LARGE SCALE GENOMIC DNA]</scope>
    <source>
        <strain evidence="2 3">DSM 19079</strain>
    </source>
</reference>
<dbReference type="SUPFAM" id="SSF46955">
    <property type="entry name" value="Putative DNA-binding domain"/>
    <property type="match status" value="1"/>
</dbReference>
<dbReference type="EMBL" id="JACHMC010000002">
    <property type="protein sequence ID" value="MBB4883954.1"/>
    <property type="molecule type" value="Genomic_DNA"/>
</dbReference>
<accession>A0A7W7PBH2</accession>
<proteinExistence type="predicted"/>
<dbReference type="GO" id="GO:0003677">
    <property type="term" value="F:DNA binding"/>
    <property type="evidence" value="ECO:0007669"/>
    <property type="project" value="InterPro"/>
</dbReference>
<evidence type="ECO:0000313" key="3">
    <source>
        <dbReference type="Proteomes" id="UP000560081"/>
    </source>
</evidence>
<comment type="caution">
    <text evidence="2">The sequence shown here is derived from an EMBL/GenBank/DDBJ whole genome shotgun (WGS) entry which is preliminary data.</text>
</comment>
<dbReference type="Pfam" id="PF12728">
    <property type="entry name" value="HTH_17"/>
    <property type="match status" value="1"/>
</dbReference>
<name>A0A7W7PBH2_9MICC</name>
<dbReference type="InterPro" id="IPR041657">
    <property type="entry name" value="HTH_17"/>
</dbReference>
<keyword evidence="3" id="KW-1185">Reference proteome</keyword>
<dbReference type="Proteomes" id="UP000560081">
    <property type="component" value="Unassembled WGS sequence"/>
</dbReference>
<dbReference type="RefSeq" id="WP_229667493.1">
    <property type="nucleotide sequence ID" value="NZ_BMLA01000013.1"/>
</dbReference>
<gene>
    <name evidence="2" type="ORF">BJ976_002362</name>
</gene>